<gene>
    <name evidence="1" type="ORF">CVV64_18885</name>
</gene>
<comment type="caution">
    <text evidence="1">The sequence shown here is derived from an EMBL/GenBank/DDBJ whole genome shotgun (WGS) entry which is preliminary data.</text>
</comment>
<sequence>MTLSNLRAHAAFLTILLVFCYFVGLSATADTNSLPESVVELLSGKTTDFTGVANQIPEHQLPTALAAVKALKFRALHGETSLSNNEAETFETILLDRMSTARQVAFSQNETCRKKVEQHEIMFDGQKLLVPTHFVADTALAIIDCRPKGEAGSLFPDFNIEVFSQSPLTEVTLAINGNAINARNILVKQSENAFELSYRIPATSDSLLAIGTHTAEISIINKDGEKSKKEWLFTVGIESFNPGPIPEDAQPISEFVVPVTRLVDGEGPYQNVRVIVYEDGNGNRHEKYVIDTANGSIEVRNLKHLRNILTARRDAAELQVFPRSGYAFPGNPLHFSYTYSGEGSVVESRYSLNGPFGSWFPGATYDTILATKPVEVYFEAKVAKPDPEHENETITVSYKAGHRIKPLIPEFSFENPHNYIFTREAKATLPFKRSLKLSSPLYKIDKFVIDKLEEGDIIEISEPSGKGSLQVKEFRAEIVVSSGSVELKNKVASQTEILFATPGYIEITQYSKLTYSYGEDESYSQNFKDEKSSLNALFNVQASAEFLKYPQKGLISATDILIPLKLLSLQINDEKRVFKSIEDIGQPWVLLKSEHYPKMEPIALGHLDFDIKDPAAKTHFIFVDFGYRVYVATTDEILALKPEFVPSLNYTELKFDSLPEFSIFPRESKLIEVSVDPSGPQKLYEGDTRPFKAAIIPVEGMGSGVFDEKGNSLEILDFYKPVEIDYFQWLELPLMDEKAKRSFKETEFKHIFDPWWGIGEYELTVDALVDFETEYGSTFYLQGSNKVEVEVLPGLVILSPISDVAYPLGAALKVTSSVDDDPEKWKNISWSLNGKHFKPSTQEAPFYITPDHAGKWTLVASLTIEADDRRKPVDLASEVKFFVQPINYELSPAKQVYPLADASDIALDLIIKINGNQIEKPGDLVPWQEDFLLATVDKVDWLLVQKEQGCASFNAESDKFKTQVDFNRRGAATALATITVRLIGAEKAFYRHNPQFKNRYEEPVFELPATRADLWAVVAGPMQNITGRFPQTAIAAAYRTYELASFTFELACIDKKEYAFNKDTGLQKVVLDPALPDIEFAIETSNISFKWKAESSISSIQQEQELPTRFVIKPAEPCTYTVNLEAFLHFAGSGQINIGETKTPAEAVSLFSLIETSVEPSSFTMTLGETRTLKYLVRSLETPPPPPAVTTSQAGSADKLFLYLMNENFILTIDKVEWSYDYTASDPQVPAKESVIGSSYDFHPLTPGYVNGNTKCYLKITETFSTATANSTIDVVWKSFIKALSVQVLINGDPIESQKFHLGQKITLSYIAKSGSETVIFPEVKWHLSNPLIKNSETSTFPHASHTVNFLTEDELENQSLTFYLFDYAPNIIMKSGFLEYSIGDYKASASFSISYDRPYINNVIPEQNDQIQIISSGSTYIGFPVVGARAKGDYHNPTDIHYAVGFFQLILRDNTRSFVANDDTIFLIEKLKTIASTSSLISIPDFWLDTNAPLCGAHTDSQFILEPHSHELSKIVADDAPLFMLLENQILPGNVQVYAKDYEGTTKFYVVIFAKPQYMEYFEGAWFPIKILEWGWFAKTKYNSSLGSWEDNAQNYNFDRLKDKDVFMPEWPDRAISEGNYPDWRKLFK</sequence>
<evidence type="ECO:0000313" key="2">
    <source>
        <dbReference type="Proteomes" id="UP000233256"/>
    </source>
</evidence>
<proteinExistence type="predicted"/>
<organism evidence="1 2">
    <name type="scientific">Candidatus Wallbacteria bacterium HGW-Wallbacteria-1</name>
    <dbReference type="NCBI Taxonomy" id="2013854"/>
    <lineage>
        <taxon>Bacteria</taxon>
        <taxon>Candidatus Walliibacteriota</taxon>
    </lineage>
</organism>
<dbReference type="Proteomes" id="UP000233256">
    <property type="component" value="Unassembled WGS sequence"/>
</dbReference>
<accession>A0A2N1PJB9</accession>
<name>A0A2N1PJB9_9BACT</name>
<evidence type="ECO:0000313" key="1">
    <source>
        <dbReference type="EMBL" id="PKK88420.1"/>
    </source>
</evidence>
<protein>
    <submittedName>
        <fullName evidence="1">Uncharacterized protein</fullName>
    </submittedName>
</protein>
<dbReference type="EMBL" id="PGXC01000047">
    <property type="protein sequence ID" value="PKK88420.1"/>
    <property type="molecule type" value="Genomic_DNA"/>
</dbReference>
<reference evidence="1 2" key="1">
    <citation type="journal article" date="2017" name="ISME J.">
        <title>Potential for microbial H2 and metal transformations associated with novel bacteria and archaea in deep terrestrial subsurface sediments.</title>
        <authorList>
            <person name="Hernsdorf A.W."/>
            <person name="Amano Y."/>
            <person name="Miyakawa K."/>
            <person name="Ise K."/>
            <person name="Suzuki Y."/>
            <person name="Anantharaman K."/>
            <person name="Probst A."/>
            <person name="Burstein D."/>
            <person name="Thomas B.C."/>
            <person name="Banfield J.F."/>
        </authorList>
    </citation>
    <scope>NUCLEOTIDE SEQUENCE [LARGE SCALE GENOMIC DNA]</scope>
    <source>
        <strain evidence="1">HGW-Wallbacteria-1</strain>
    </source>
</reference>